<comment type="similarity">
    <text evidence="1 2">Belongs to the polypeptide deformylase family.</text>
</comment>
<reference evidence="3 4" key="1">
    <citation type="submission" date="2018-04" db="EMBL/GenBank/DDBJ databases">
        <title>Novel Campyloabacter and Helicobacter Species and Strains.</title>
        <authorList>
            <person name="Mannion A.J."/>
            <person name="Shen Z."/>
            <person name="Fox J.G."/>
        </authorList>
    </citation>
    <scope>NUCLEOTIDE SEQUENCE [LARGE SCALE GENOMIC DNA]</scope>
    <source>
        <strain evidence="3 4">MIT 04-9362</strain>
    </source>
</reference>
<accession>A0A3D8J999</accession>
<dbReference type="EC" id="3.5.1.88" evidence="2"/>
<comment type="cofactor">
    <cofactor evidence="2">
        <name>Fe(2+)</name>
        <dbReference type="ChEBI" id="CHEBI:29033"/>
    </cofactor>
    <text evidence="2">Binds 1 Fe(2+) ion.</text>
</comment>
<protein>
    <recommendedName>
        <fullName evidence="2">Peptide deformylase</fullName>
        <shortName evidence="2">PDF</shortName>
        <ecNumber evidence="2">3.5.1.88</ecNumber>
    </recommendedName>
    <alternativeName>
        <fullName evidence="2">Polypeptide deformylase</fullName>
    </alternativeName>
</protein>
<keyword evidence="2" id="KW-0378">Hydrolase</keyword>
<dbReference type="RefSeq" id="WP_115578832.1">
    <property type="nucleotide sequence ID" value="NZ_NXLX01000006.1"/>
</dbReference>
<dbReference type="GO" id="GO:0042586">
    <property type="term" value="F:peptide deformylase activity"/>
    <property type="evidence" value="ECO:0007669"/>
    <property type="project" value="UniProtKB-UniRule"/>
</dbReference>
<dbReference type="AlphaFoldDB" id="A0A3D8J999"/>
<feature type="active site" evidence="2">
    <location>
        <position position="139"/>
    </location>
</feature>
<comment type="function">
    <text evidence="2">Removes the formyl group from the N-terminal Met of newly synthesized proteins. Requires at least a dipeptide for an efficient rate of reaction. N-terminal L-methionine is a prerequisite for activity but the enzyme has broad specificity at other positions.</text>
</comment>
<evidence type="ECO:0000313" key="3">
    <source>
        <dbReference type="EMBL" id="RDU74002.1"/>
    </source>
</evidence>
<dbReference type="InterPro" id="IPR036821">
    <property type="entry name" value="Peptide_deformylase_sf"/>
</dbReference>
<dbReference type="NCBIfam" id="NF001159">
    <property type="entry name" value="PRK00150.1-3"/>
    <property type="match status" value="1"/>
</dbReference>
<organism evidence="3 4">
    <name type="scientific">Helicobacter anseris</name>
    <dbReference type="NCBI Taxonomy" id="375926"/>
    <lineage>
        <taxon>Bacteria</taxon>
        <taxon>Pseudomonadati</taxon>
        <taxon>Campylobacterota</taxon>
        <taxon>Epsilonproteobacteria</taxon>
        <taxon>Campylobacterales</taxon>
        <taxon>Helicobacteraceae</taxon>
        <taxon>Helicobacter</taxon>
    </lineage>
</organism>
<keyword evidence="2" id="KW-0408">Iron</keyword>
<dbReference type="CDD" id="cd00487">
    <property type="entry name" value="Pep_deformylase"/>
    <property type="match status" value="1"/>
</dbReference>
<dbReference type="OrthoDB" id="9804313at2"/>
<dbReference type="NCBIfam" id="TIGR00079">
    <property type="entry name" value="pept_deformyl"/>
    <property type="match status" value="1"/>
</dbReference>
<dbReference type="GO" id="GO:0006412">
    <property type="term" value="P:translation"/>
    <property type="evidence" value="ECO:0007669"/>
    <property type="project" value="UniProtKB-UniRule"/>
</dbReference>
<feature type="binding site" evidence="2">
    <location>
        <position position="142"/>
    </location>
    <ligand>
        <name>Fe cation</name>
        <dbReference type="ChEBI" id="CHEBI:24875"/>
    </ligand>
</feature>
<name>A0A3D8J999_9HELI</name>
<evidence type="ECO:0000256" key="2">
    <source>
        <dbReference type="HAMAP-Rule" id="MF_00163"/>
    </source>
</evidence>
<comment type="catalytic activity">
    <reaction evidence="2">
        <text>N-terminal N-formyl-L-methionyl-[peptide] + H2O = N-terminal L-methionyl-[peptide] + formate</text>
        <dbReference type="Rhea" id="RHEA:24420"/>
        <dbReference type="Rhea" id="RHEA-COMP:10639"/>
        <dbReference type="Rhea" id="RHEA-COMP:10640"/>
        <dbReference type="ChEBI" id="CHEBI:15377"/>
        <dbReference type="ChEBI" id="CHEBI:15740"/>
        <dbReference type="ChEBI" id="CHEBI:49298"/>
        <dbReference type="ChEBI" id="CHEBI:64731"/>
        <dbReference type="EC" id="3.5.1.88"/>
    </reaction>
</comment>
<dbReference type="PANTHER" id="PTHR10458">
    <property type="entry name" value="PEPTIDE DEFORMYLASE"/>
    <property type="match status" value="1"/>
</dbReference>
<dbReference type="SUPFAM" id="SSF56420">
    <property type="entry name" value="Peptide deformylase"/>
    <property type="match status" value="1"/>
</dbReference>
<proteinExistence type="inferred from homology"/>
<dbReference type="Gene3D" id="3.90.45.10">
    <property type="entry name" value="Peptide deformylase"/>
    <property type="match status" value="1"/>
</dbReference>
<feature type="binding site" evidence="2">
    <location>
        <position position="96"/>
    </location>
    <ligand>
        <name>Fe cation</name>
        <dbReference type="ChEBI" id="CHEBI:24875"/>
    </ligand>
</feature>
<dbReference type="InterPro" id="IPR023635">
    <property type="entry name" value="Peptide_deformylase"/>
</dbReference>
<dbReference type="EMBL" id="NXLX01000006">
    <property type="protein sequence ID" value="RDU74002.1"/>
    <property type="molecule type" value="Genomic_DNA"/>
</dbReference>
<dbReference type="HAMAP" id="MF_00163">
    <property type="entry name" value="Pep_deformylase"/>
    <property type="match status" value="1"/>
</dbReference>
<dbReference type="GO" id="GO:0046872">
    <property type="term" value="F:metal ion binding"/>
    <property type="evidence" value="ECO:0007669"/>
    <property type="project" value="UniProtKB-KW"/>
</dbReference>
<sequence length="170" mass="19673">MAVLEVVSYPNPLLKQKSKQVEIFDEDLHHLLDDMFDTMRSRNGVGLAGVQVGVLKRVLLVNIPREDGEQYKEDLLEIINPVVLNKEGDILWNEGCLSVPDFYEEVKRYHQITLGYQDRFGNEKVLQAEDFLAVALQHEIDHLDGILFVDRLSILKRKKFQKELKKNQKG</sequence>
<dbReference type="PIRSF" id="PIRSF004749">
    <property type="entry name" value="Pep_def"/>
    <property type="match status" value="1"/>
</dbReference>
<evidence type="ECO:0000256" key="1">
    <source>
        <dbReference type="ARBA" id="ARBA00010759"/>
    </source>
</evidence>
<dbReference type="Proteomes" id="UP000256695">
    <property type="component" value="Unassembled WGS sequence"/>
</dbReference>
<evidence type="ECO:0000313" key="4">
    <source>
        <dbReference type="Proteomes" id="UP000256695"/>
    </source>
</evidence>
<gene>
    <name evidence="2" type="primary">def</name>
    <name evidence="3" type="ORF">CQA57_03380</name>
</gene>
<comment type="caution">
    <text evidence="3">The sequence shown here is derived from an EMBL/GenBank/DDBJ whole genome shotgun (WGS) entry which is preliminary data.</text>
</comment>
<keyword evidence="2" id="KW-0479">Metal-binding</keyword>
<feature type="binding site" evidence="2">
    <location>
        <position position="138"/>
    </location>
    <ligand>
        <name>Fe cation</name>
        <dbReference type="ChEBI" id="CHEBI:24875"/>
    </ligand>
</feature>
<keyword evidence="2" id="KW-0648">Protein biosynthesis</keyword>
<dbReference type="Pfam" id="PF01327">
    <property type="entry name" value="Pep_deformylase"/>
    <property type="match status" value="1"/>
</dbReference>
<dbReference type="PRINTS" id="PR01576">
    <property type="entry name" value="PDEFORMYLASE"/>
</dbReference>
<dbReference type="PANTHER" id="PTHR10458:SF22">
    <property type="entry name" value="PEPTIDE DEFORMYLASE"/>
    <property type="match status" value="1"/>
</dbReference>
<keyword evidence="4" id="KW-1185">Reference proteome</keyword>